<dbReference type="AlphaFoldDB" id="A0A087AQF4"/>
<organism evidence="2 3">
    <name type="scientific">Bifidobacterium cuniculi</name>
    <dbReference type="NCBI Taxonomy" id="1688"/>
    <lineage>
        <taxon>Bacteria</taxon>
        <taxon>Bacillati</taxon>
        <taxon>Actinomycetota</taxon>
        <taxon>Actinomycetes</taxon>
        <taxon>Bifidobacteriales</taxon>
        <taxon>Bifidobacteriaceae</taxon>
        <taxon>Bifidobacterium</taxon>
    </lineage>
</organism>
<keyword evidence="3" id="KW-1185">Reference proteome</keyword>
<name>A0A087AQF4_9BIFI</name>
<reference evidence="2 3" key="1">
    <citation type="submission" date="2014-03" db="EMBL/GenBank/DDBJ databases">
        <title>Genomics of Bifidobacteria.</title>
        <authorList>
            <person name="Ventura M."/>
            <person name="Milani C."/>
            <person name="Lugli G.A."/>
        </authorList>
    </citation>
    <scope>NUCLEOTIDE SEQUENCE [LARGE SCALE GENOMIC DNA]</scope>
    <source>
        <strain evidence="2 3">LMG 10738</strain>
    </source>
</reference>
<feature type="region of interest" description="Disordered" evidence="1">
    <location>
        <begin position="1"/>
        <end position="51"/>
    </location>
</feature>
<dbReference type="Proteomes" id="UP000029067">
    <property type="component" value="Unassembled WGS sequence"/>
</dbReference>
<evidence type="ECO:0000313" key="3">
    <source>
        <dbReference type="Proteomes" id="UP000029067"/>
    </source>
</evidence>
<comment type="caution">
    <text evidence="2">The sequence shown here is derived from an EMBL/GenBank/DDBJ whole genome shotgun (WGS) entry which is preliminary data.</text>
</comment>
<dbReference type="RefSeq" id="WP_152598215.1">
    <property type="nucleotide sequence ID" value="NZ_JGYV01000017.1"/>
</dbReference>
<dbReference type="EMBL" id="JGYV01000017">
    <property type="protein sequence ID" value="KFI61004.1"/>
    <property type="molecule type" value="Genomic_DNA"/>
</dbReference>
<sequence length="75" mass="8255">MSRKSRRRRAVEAAKAQHPSSGGGADARVNEDLLFPPSDATPGSRGREARSKARFDMTAIMRKPVIDPFARKETC</sequence>
<proteinExistence type="predicted"/>
<evidence type="ECO:0000256" key="1">
    <source>
        <dbReference type="SAM" id="MobiDB-lite"/>
    </source>
</evidence>
<protein>
    <submittedName>
        <fullName evidence="2">Uncharacterized protein</fullName>
    </submittedName>
</protein>
<evidence type="ECO:0000313" key="2">
    <source>
        <dbReference type="EMBL" id="KFI61004.1"/>
    </source>
</evidence>
<dbReference type="OrthoDB" id="3238649at2"/>
<accession>A0A087AQF4</accession>
<gene>
    <name evidence="2" type="ORF">BCUN_0981</name>
</gene>